<dbReference type="InterPro" id="IPR016032">
    <property type="entry name" value="Sig_transdc_resp-reg_C-effctor"/>
</dbReference>
<dbReference type="GO" id="GO:0006355">
    <property type="term" value="P:regulation of DNA-templated transcription"/>
    <property type="evidence" value="ECO:0007669"/>
    <property type="project" value="InterPro"/>
</dbReference>
<evidence type="ECO:0000259" key="10">
    <source>
        <dbReference type="PROSITE" id="PS50110"/>
    </source>
</evidence>
<protein>
    <submittedName>
        <fullName evidence="12">DNA-binding response regulator</fullName>
    </submittedName>
</protein>
<dbReference type="CDD" id="cd00383">
    <property type="entry name" value="trans_reg_C"/>
    <property type="match status" value="1"/>
</dbReference>
<dbReference type="Gene3D" id="1.10.10.10">
    <property type="entry name" value="Winged helix-like DNA-binding domain superfamily/Winged helix DNA-binding domain"/>
    <property type="match status" value="1"/>
</dbReference>
<dbReference type="SUPFAM" id="SSF52172">
    <property type="entry name" value="CheY-like"/>
    <property type="match status" value="1"/>
</dbReference>
<dbReference type="Pfam" id="PF00072">
    <property type="entry name" value="Response_reg"/>
    <property type="match status" value="1"/>
</dbReference>
<dbReference type="InterPro" id="IPR039420">
    <property type="entry name" value="WalR-like"/>
</dbReference>
<dbReference type="OrthoDB" id="9790442at2"/>
<keyword evidence="6 9" id="KW-0238">DNA-binding</keyword>
<keyword evidence="5" id="KW-0805">Transcription regulation</keyword>
<dbReference type="InterPro" id="IPR011006">
    <property type="entry name" value="CheY-like_superfamily"/>
</dbReference>
<evidence type="ECO:0000256" key="9">
    <source>
        <dbReference type="PROSITE-ProRule" id="PRU01091"/>
    </source>
</evidence>
<dbReference type="GO" id="GO:0000976">
    <property type="term" value="F:transcription cis-regulatory region binding"/>
    <property type="evidence" value="ECO:0007669"/>
    <property type="project" value="TreeGrafter"/>
</dbReference>
<keyword evidence="7" id="KW-0804">Transcription</keyword>
<evidence type="ECO:0000256" key="5">
    <source>
        <dbReference type="ARBA" id="ARBA00023015"/>
    </source>
</evidence>
<keyword evidence="14" id="KW-1185">Reference proteome</keyword>
<evidence type="ECO:0000256" key="3">
    <source>
        <dbReference type="ARBA" id="ARBA00022553"/>
    </source>
</evidence>
<evidence type="ECO:0000259" key="11">
    <source>
        <dbReference type="PROSITE" id="PS51755"/>
    </source>
</evidence>
<dbReference type="Proteomes" id="UP000095768">
    <property type="component" value="Unassembled WGS sequence"/>
</dbReference>
<gene>
    <name evidence="12" type="primary">mtrA</name>
    <name evidence="12" type="ORF">SAMEA2297795_00922</name>
    <name evidence="13" type="ORF">SAMEA2297796_01281</name>
</gene>
<dbReference type="InterPro" id="IPR001789">
    <property type="entry name" value="Sig_transdc_resp-reg_receiver"/>
</dbReference>
<dbReference type="AlphaFoldDB" id="A0A1D4JWT5"/>
<dbReference type="InterPro" id="IPR001867">
    <property type="entry name" value="OmpR/PhoB-type_DNA-bd"/>
</dbReference>
<dbReference type="PANTHER" id="PTHR48111">
    <property type="entry name" value="REGULATOR OF RPOS"/>
    <property type="match status" value="1"/>
</dbReference>
<evidence type="ECO:0000313" key="13">
    <source>
        <dbReference type="EMBL" id="SCS86756.1"/>
    </source>
</evidence>
<dbReference type="GO" id="GO:0032993">
    <property type="term" value="C:protein-DNA complex"/>
    <property type="evidence" value="ECO:0007669"/>
    <property type="project" value="TreeGrafter"/>
</dbReference>
<dbReference type="Proteomes" id="UP000095412">
    <property type="component" value="Unassembled WGS sequence"/>
</dbReference>
<dbReference type="FunFam" id="1.10.10.10:FF:000018">
    <property type="entry name" value="DNA-binding response regulator ResD"/>
    <property type="match status" value="1"/>
</dbReference>
<dbReference type="EMBL" id="FMPG01000002">
    <property type="protein sequence ID" value="SCS66114.1"/>
    <property type="molecule type" value="Genomic_DNA"/>
</dbReference>
<accession>A0A1D4JWT5</accession>
<name>A0A1D4JWT5_9STAP</name>
<dbReference type="SUPFAM" id="SSF46894">
    <property type="entry name" value="C-terminal effector domain of the bipartite response regulators"/>
    <property type="match status" value="1"/>
</dbReference>
<keyword evidence="2" id="KW-0963">Cytoplasm</keyword>
<dbReference type="GO" id="GO:0005829">
    <property type="term" value="C:cytosol"/>
    <property type="evidence" value="ECO:0007669"/>
    <property type="project" value="TreeGrafter"/>
</dbReference>
<feature type="domain" description="OmpR/PhoB-type" evidence="11">
    <location>
        <begin position="122"/>
        <end position="221"/>
    </location>
</feature>
<reference evidence="12 15" key="1">
    <citation type="submission" date="2016-09" db="EMBL/GenBank/DDBJ databases">
        <authorList>
            <consortium name="Pathogen Informatics"/>
        </authorList>
    </citation>
    <scope>NUCLEOTIDE SEQUENCE [LARGE SCALE GENOMIC DNA]</scope>
    <source>
        <strain evidence="12 15">82B</strain>
    </source>
</reference>
<evidence type="ECO:0000256" key="2">
    <source>
        <dbReference type="ARBA" id="ARBA00022490"/>
    </source>
</evidence>
<evidence type="ECO:0000256" key="4">
    <source>
        <dbReference type="ARBA" id="ARBA00023012"/>
    </source>
</evidence>
<evidence type="ECO:0000313" key="12">
    <source>
        <dbReference type="EMBL" id="SCS66114.1"/>
    </source>
</evidence>
<proteinExistence type="predicted"/>
<dbReference type="SMART" id="SM00448">
    <property type="entry name" value="REC"/>
    <property type="match status" value="1"/>
</dbReference>
<feature type="modified residue" description="4-aspartylphosphate" evidence="8">
    <location>
        <position position="54"/>
    </location>
</feature>
<feature type="domain" description="Response regulatory" evidence="10">
    <location>
        <begin position="4"/>
        <end position="117"/>
    </location>
</feature>
<evidence type="ECO:0000256" key="1">
    <source>
        <dbReference type="ARBA" id="ARBA00004496"/>
    </source>
</evidence>
<keyword evidence="3 8" id="KW-0597">Phosphoprotein</keyword>
<dbReference type="Gene3D" id="3.40.50.2300">
    <property type="match status" value="1"/>
</dbReference>
<dbReference type="InterPro" id="IPR036388">
    <property type="entry name" value="WH-like_DNA-bd_sf"/>
</dbReference>
<sequence length="225" mass="26224">MLPKILIVEDDLDIQELIVLSLKNKNLGSLMTANSLKDAKLQISDNDFDIILLDLNLNSEDGYELLKYINTFKTKIFIVSAKDSNLDVYKGFEEGAVDYIKKPFDPMELTYRVSAHIQDNRSNYYSDGRILINFDTAEIWINDHLINLTAREYDLLSFFIHNKNQILSKDQLYENVWGFETSVDDNTLMVHIRTLRKKIERDPQNPKVIKTVRSKGYIFKGDYNE</sequence>
<dbReference type="Pfam" id="PF00486">
    <property type="entry name" value="Trans_reg_C"/>
    <property type="match status" value="1"/>
</dbReference>
<evidence type="ECO:0000256" key="7">
    <source>
        <dbReference type="ARBA" id="ARBA00023163"/>
    </source>
</evidence>
<reference evidence="13 14" key="2">
    <citation type="submission" date="2016-09" db="EMBL/GenBank/DDBJ databases">
        <authorList>
            <consortium name="Pathogen Informatics"/>
            <person name="Sun Q."/>
            <person name="Inoue M."/>
        </authorList>
    </citation>
    <scope>NUCLEOTIDE SEQUENCE [LARGE SCALE GENOMIC DNA]</scope>
    <source>
        <strain evidence="13 14">82C</strain>
    </source>
</reference>
<organism evidence="12 15">
    <name type="scientific">Staphylococcus caeli</name>
    <dbReference type="NCBI Taxonomy" id="2201815"/>
    <lineage>
        <taxon>Bacteria</taxon>
        <taxon>Bacillati</taxon>
        <taxon>Bacillota</taxon>
        <taxon>Bacilli</taxon>
        <taxon>Bacillales</taxon>
        <taxon>Staphylococcaceae</taxon>
        <taxon>Staphylococcus</taxon>
    </lineage>
</organism>
<evidence type="ECO:0000313" key="14">
    <source>
        <dbReference type="Proteomes" id="UP000095412"/>
    </source>
</evidence>
<dbReference type="PROSITE" id="PS51755">
    <property type="entry name" value="OMPR_PHOB"/>
    <property type="match status" value="1"/>
</dbReference>
<comment type="subcellular location">
    <subcellularLocation>
        <location evidence="1">Cytoplasm</location>
    </subcellularLocation>
</comment>
<keyword evidence="4" id="KW-0902">Two-component regulatory system</keyword>
<dbReference type="PROSITE" id="PS50110">
    <property type="entry name" value="RESPONSE_REGULATORY"/>
    <property type="match status" value="1"/>
</dbReference>
<dbReference type="PANTHER" id="PTHR48111:SF52">
    <property type="entry name" value="TRANSCRIPTIONAL REGULATORY PROTEIN YVRH"/>
    <property type="match status" value="1"/>
</dbReference>
<dbReference type="GO" id="GO:0000156">
    <property type="term" value="F:phosphorelay response regulator activity"/>
    <property type="evidence" value="ECO:0007669"/>
    <property type="project" value="TreeGrafter"/>
</dbReference>
<dbReference type="EMBL" id="FMPI01000007">
    <property type="protein sequence ID" value="SCS86756.1"/>
    <property type="molecule type" value="Genomic_DNA"/>
</dbReference>
<evidence type="ECO:0000256" key="6">
    <source>
        <dbReference type="ARBA" id="ARBA00023125"/>
    </source>
</evidence>
<evidence type="ECO:0000313" key="15">
    <source>
        <dbReference type="Proteomes" id="UP000095768"/>
    </source>
</evidence>
<evidence type="ECO:0000256" key="8">
    <source>
        <dbReference type="PROSITE-ProRule" id="PRU00169"/>
    </source>
</evidence>
<dbReference type="RefSeq" id="WP_069995453.1">
    <property type="nucleotide sequence ID" value="NZ_FMPG01000002.1"/>
</dbReference>
<feature type="DNA-binding region" description="OmpR/PhoB-type" evidence="9">
    <location>
        <begin position="122"/>
        <end position="221"/>
    </location>
</feature>
<dbReference type="SMART" id="SM00862">
    <property type="entry name" value="Trans_reg_C"/>
    <property type="match status" value="1"/>
</dbReference>